<protein>
    <submittedName>
        <fullName evidence="1">Uncharacterized protein</fullName>
    </submittedName>
</protein>
<dbReference type="Proteomes" id="UP000887116">
    <property type="component" value="Unassembled WGS sequence"/>
</dbReference>
<gene>
    <name evidence="1" type="ORF">TNCT_165221</name>
</gene>
<evidence type="ECO:0000313" key="1">
    <source>
        <dbReference type="EMBL" id="GFQ72759.1"/>
    </source>
</evidence>
<accession>A0A8X6GS79</accession>
<sequence length="24" mass="2939">AILRKLHQEFPLKIFRKQDKNVCI</sequence>
<feature type="non-terminal residue" evidence="1">
    <location>
        <position position="1"/>
    </location>
</feature>
<comment type="caution">
    <text evidence="1">The sequence shown here is derived from an EMBL/GenBank/DDBJ whole genome shotgun (WGS) entry which is preliminary data.</text>
</comment>
<reference evidence="1" key="1">
    <citation type="submission" date="2020-07" db="EMBL/GenBank/DDBJ databases">
        <title>Multicomponent nature underlies the extraordinary mechanical properties of spider dragline silk.</title>
        <authorList>
            <person name="Kono N."/>
            <person name="Nakamura H."/>
            <person name="Mori M."/>
            <person name="Yoshida Y."/>
            <person name="Ohtoshi R."/>
            <person name="Malay A.D."/>
            <person name="Moran D.A.P."/>
            <person name="Tomita M."/>
            <person name="Numata K."/>
            <person name="Arakawa K."/>
        </authorList>
    </citation>
    <scope>NUCLEOTIDE SEQUENCE</scope>
</reference>
<keyword evidence="2" id="KW-1185">Reference proteome</keyword>
<dbReference type="EMBL" id="BMAO01011300">
    <property type="protein sequence ID" value="GFQ72759.1"/>
    <property type="molecule type" value="Genomic_DNA"/>
</dbReference>
<proteinExistence type="predicted"/>
<name>A0A8X6GS79_TRICU</name>
<dbReference type="AlphaFoldDB" id="A0A8X6GS79"/>
<evidence type="ECO:0000313" key="2">
    <source>
        <dbReference type="Proteomes" id="UP000887116"/>
    </source>
</evidence>
<organism evidence="1 2">
    <name type="scientific">Trichonephila clavata</name>
    <name type="common">Joro spider</name>
    <name type="synonym">Nephila clavata</name>
    <dbReference type="NCBI Taxonomy" id="2740835"/>
    <lineage>
        <taxon>Eukaryota</taxon>
        <taxon>Metazoa</taxon>
        <taxon>Ecdysozoa</taxon>
        <taxon>Arthropoda</taxon>
        <taxon>Chelicerata</taxon>
        <taxon>Arachnida</taxon>
        <taxon>Araneae</taxon>
        <taxon>Araneomorphae</taxon>
        <taxon>Entelegynae</taxon>
        <taxon>Araneoidea</taxon>
        <taxon>Nephilidae</taxon>
        <taxon>Trichonephila</taxon>
    </lineage>
</organism>